<sequence length="133" mass="14501">MVVTMATGAGDSFQNLNIGLQAPWLQVFSLSSKIKTKYDNRRTQRGPNINRITRLPPPGEYKDTKGALILKEGTGVMARTTLEGEPNAGTCSASGQLHSTRWSDHHNATAATLHRNHFIPPGNHWGAMGPSWP</sequence>
<comment type="caution">
    <text evidence="2">The sequence shown here is derived from an EMBL/GenBank/DDBJ whole genome shotgun (WGS) entry which is preliminary data.</text>
</comment>
<keyword evidence="3" id="KW-1185">Reference proteome</keyword>
<gene>
    <name evidence="2" type="ORF">GDO54_003175</name>
</gene>
<organism evidence="2 3">
    <name type="scientific">Pyxicephalus adspersus</name>
    <name type="common">African bullfrog</name>
    <dbReference type="NCBI Taxonomy" id="30357"/>
    <lineage>
        <taxon>Eukaryota</taxon>
        <taxon>Metazoa</taxon>
        <taxon>Chordata</taxon>
        <taxon>Craniata</taxon>
        <taxon>Vertebrata</taxon>
        <taxon>Euteleostomi</taxon>
        <taxon>Amphibia</taxon>
        <taxon>Batrachia</taxon>
        <taxon>Anura</taxon>
        <taxon>Neobatrachia</taxon>
        <taxon>Ranoidea</taxon>
        <taxon>Pyxicephalidae</taxon>
        <taxon>Pyxicephalinae</taxon>
        <taxon>Pyxicephalus</taxon>
    </lineage>
</organism>
<accession>A0AAV2ZNQ6</accession>
<dbReference type="AlphaFoldDB" id="A0AAV2ZNQ6"/>
<proteinExistence type="predicted"/>
<evidence type="ECO:0000313" key="2">
    <source>
        <dbReference type="EMBL" id="DBA15703.1"/>
    </source>
</evidence>
<name>A0AAV2ZNQ6_PYXAD</name>
<protein>
    <submittedName>
        <fullName evidence="2">Uncharacterized protein</fullName>
    </submittedName>
</protein>
<feature type="region of interest" description="Disordered" evidence="1">
    <location>
        <begin position="40"/>
        <end position="64"/>
    </location>
</feature>
<reference evidence="2" key="1">
    <citation type="thesis" date="2020" institute="ProQuest LLC" country="789 East Eisenhower Parkway, Ann Arbor, MI, USA">
        <title>Comparative Genomics and Chromosome Evolution.</title>
        <authorList>
            <person name="Mudd A.B."/>
        </authorList>
    </citation>
    <scope>NUCLEOTIDE SEQUENCE</scope>
    <source>
        <strain evidence="2">1538</strain>
        <tissue evidence="2">Blood</tissue>
    </source>
</reference>
<evidence type="ECO:0000256" key="1">
    <source>
        <dbReference type="SAM" id="MobiDB-lite"/>
    </source>
</evidence>
<dbReference type="Proteomes" id="UP001181693">
    <property type="component" value="Unassembled WGS sequence"/>
</dbReference>
<dbReference type="EMBL" id="DYDO01000011">
    <property type="protein sequence ID" value="DBA15703.1"/>
    <property type="molecule type" value="Genomic_DNA"/>
</dbReference>
<evidence type="ECO:0000313" key="3">
    <source>
        <dbReference type="Proteomes" id="UP001181693"/>
    </source>
</evidence>